<dbReference type="OrthoDB" id="9789836at2"/>
<proteinExistence type="predicted"/>
<dbReference type="Gene3D" id="3.40.50.20">
    <property type="match status" value="1"/>
</dbReference>
<accession>S9QE25</accession>
<dbReference type="InterPro" id="IPR053174">
    <property type="entry name" value="LpxI"/>
</dbReference>
<dbReference type="HOGENOM" id="CLU_085042_1_0_5"/>
<dbReference type="eggNOG" id="COG3494">
    <property type="taxonomic scope" value="Bacteria"/>
</dbReference>
<gene>
    <name evidence="3" type="ORF">Salmuc_04504</name>
</gene>
<dbReference type="RefSeq" id="WP_020042321.1">
    <property type="nucleotide sequence ID" value="NZ_KE557280.1"/>
</dbReference>
<keyword evidence="4" id="KW-1185">Reference proteome</keyword>
<evidence type="ECO:0000313" key="4">
    <source>
        <dbReference type="Proteomes" id="UP000015347"/>
    </source>
</evidence>
<dbReference type="EMBL" id="APVH01000041">
    <property type="protein sequence ID" value="EPX78157.1"/>
    <property type="molecule type" value="Genomic_DNA"/>
</dbReference>
<comment type="caution">
    <text evidence="3">The sequence shown here is derived from an EMBL/GenBank/DDBJ whole genome shotgun (WGS) entry which is preliminary data.</text>
</comment>
<evidence type="ECO:0000259" key="1">
    <source>
        <dbReference type="Pfam" id="PF06230"/>
    </source>
</evidence>
<dbReference type="Gene3D" id="3.40.140.80">
    <property type="match status" value="1"/>
</dbReference>
<reference evidence="4" key="1">
    <citation type="journal article" date="2014" name="Stand. Genomic Sci.">
        <title>Genome sequence of the exopolysaccharide-producing Salipiger mucosus type strain (DSM 16094(T)), a moderately halophilic member of the Roseobacter clade.</title>
        <authorList>
            <person name="Riedel T."/>
            <person name="Spring S."/>
            <person name="Fiebig A."/>
            <person name="Petersen J."/>
            <person name="Kyrpides N.C."/>
            <person name="Goker M."/>
            <person name="Klenk H.P."/>
        </authorList>
    </citation>
    <scope>NUCLEOTIDE SEQUENCE [LARGE SCALE GENOMIC DNA]</scope>
    <source>
        <strain evidence="4">DSM 16094</strain>
    </source>
</reference>
<evidence type="ECO:0000313" key="3">
    <source>
        <dbReference type="EMBL" id="EPX78157.1"/>
    </source>
</evidence>
<dbReference type="Pfam" id="PF06230">
    <property type="entry name" value="LpxI_C"/>
    <property type="match status" value="1"/>
</dbReference>
<feature type="domain" description="LpxI N-terminal" evidence="2">
    <location>
        <begin position="2"/>
        <end position="123"/>
    </location>
</feature>
<dbReference type="Proteomes" id="UP000015347">
    <property type="component" value="Unassembled WGS sequence"/>
</dbReference>
<feature type="domain" description="LpxI C-terminal" evidence="1">
    <location>
        <begin position="129"/>
        <end position="257"/>
    </location>
</feature>
<dbReference type="AlphaFoldDB" id="S9QE25"/>
<organism evidence="3 4">
    <name type="scientific">Salipiger mucosus DSM 16094</name>
    <dbReference type="NCBI Taxonomy" id="1123237"/>
    <lineage>
        <taxon>Bacteria</taxon>
        <taxon>Pseudomonadati</taxon>
        <taxon>Pseudomonadota</taxon>
        <taxon>Alphaproteobacteria</taxon>
        <taxon>Rhodobacterales</taxon>
        <taxon>Roseobacteraceae</taxon>
        <taxon>Salipiger</taxon>
    </lineage>
</organism>
<dbReference type="InterPro" id="IPR043167">
    <property type="entry name" value="LpxI_C_sf"/>
</dbReference>
<dbReference type="STRING" id="1123237.Salmuc_04504"/>
<dbReference type="PANTHER" id="PTHR39962">
    <property type="entry name" value="BLL4848 PROTEIN"/>
    <property type="match status" value="1"/>
</dbReference>
<dbReference type="Pfam" id="PF17930">
    <property type="entry name" value="LpxI_N"/>
    <property type="match status" value="1"/>
</dbReference>
<name>S9QE25_9RHOB</name>
<protein>
    <submittedName>
        <fullName evidence="3">UDP-2,3-diacylglucosamine pyrophosphatase</fullName>
    </submittedName>
</protein>
<evidence type="ECO:0000259" key="2">
    <source>
        <dbReference type="Pfam" id="PF17930"/>
    </source>
</evidence>
<dbReference type="InterPro" id="IPR041255">
    <property type="entry name" value="LpxI_N"/>
</dbReference>
<dbReference type="InterPro" id="IPR010415">
    <property type="entry name" value="LpxI_C"/>
</dbReference>
<sequence>MLALIAGQGALPRAVAEAQAQPPVVCALEPLEPEGLTPDIRFRIERLGRLLRDLEVRGVTTVCMCGAVPRPELRLGRLDWRTLRLLPRVIRALRRGDDGALRIAVSIFEDAGLRVIGAHEAAPVLLPPPGVATRTTPGEGVAEMAALGDQVSAEQGAVDLGQACVIRGSEVLAREDDSGTDAMLAALPEGGGAGGILYKAPKPGQDRRVDLPVIGPQTARGAVRAGLAGIVIEARGVMVLNRAEVIEALDAAGAFLWVRERPEP</sequence>
<dbReference type="PANTHER" id="PTHR39962:SF1">
    <property type="entry name" value="LPXI FAMILY PROTEIN"/>
    <property type="match status" value="1"/>
</dbReference>